<feature type="coiled-coil region" evidence="4">
    <location>
        <begin position="344"/>
        <end position="414"/>
    </location>
</feature>
<dbReference type="GO" id="GO:0007030">
    <property type="term" value="P:Golgi organization"/>
    <property type="evidence" value="ECO:0007669"/>
    <property type="project" value="TreeGrafter"/>
</dbReference>
<feature type="compositionally biased region" description="Basic residues" evidence="5">
    <location>
        <begin position="17"/>
        <end position="27"/>
    </location>
</feature>
<feature type="compositionally biased region" description="Basic and acidic residues" evidence="5">
    <location>
        <begin position="55"/>
        <end position="78"/>
    </location>
</feature>
<evidence type="ECO:0000256" key="3">
    <source>
        <dbReference type="ARBA" id="ARBA00023054"/>
    </source>
</evidence>
<evidence type="ECO:0000256" key="1">
    <source>
        <dbReference type="ARBA" id="ARBA00004555"/>
    </source>
</evidence>
<dbReference type="GO" id="GO:0006888">
    <property type="term" value="P:endoplasmic reticulum to Golgi vesicle-mediated transport"/>
    <property type="evidence" value="ECO:0007669"/>
    <property type="project" value="TreeGrafter"/>
</dbReference>
<feature type="coiled-coil region" evidence="4">
    <location>
        <begin position="182"/>
        <end position="315"/>
    </location>
</feature>
<dbReference type="PANTHER" id="PTHR18921:SF2">
    <property type="entry name" value="THYROID RECEPTOR-INTERACTING PROTEIN 11"/>
    <property type="match status" value="1"/>
</dbReference>
<dbReference type="EMBL" id="CAJHIT010000009">
    <property type="protein sequence ID" value="CAD6505211.1"/>
    <property type="molecule type" value="Genomic_DNA"/>
</dbReference>
<feature type="compositionally biased region" description="Low complexity" evidence="5">
    <location>
        <begin position="567"/>
        <end position="576"/>
    </location>
</feature>
<evidence type="ECO:0000256" key="4">
    <source>
        <dbReference type="SAM" id="Coils"/>
    </source>
</evidence>
<feature type="region of interest" description="Disordered" evidence="5">
    <location>
        <begin position="505"/>
        <end position="536"/>
    </location>
</feature>
<dbReference type="InterPro" id="IPR000237">
    <property type="entry name" value="GRIP_dom"/>
</dbReference>
<feature type="region of interest" description="Disordered" evidence="5">
    <location>
        <begin position="1"/>
        <end position="113"/>
    </location>
</feature>
<dbReference type="Pfam" id="PF10375">
    <property type="entry name" value="GRAB"/>
    <property type="match status" value="1"/>
</dbReference>
<comment type="subcellular location">
    <subcellularLocation>
        <location evidence="1">Golgi apparatus</location>
    </subcellularLocation>
</comment>
<proteinExistence type="predicted"/>
<accession>A0A9W4DRI9</accession>
<dbReference type="GO" id="GO:0005794">
    <property type="term" value="C:Golgi apparatus"/>
    <property type="evidence" value="ECO:0007669"/>
    <property type="project" value="UniProtKB-SubCell"/>
</dbReference>
<feature type="compositionally biased region" description="Polar residues" evidence="5">
    <location>
        <begin position="99"/>
        <end position="108"/>
    </location>
</feature>
<evidence type="ECO:0000256" key="2">
    <source>
        <dbReference type="ARBA" id="ARBA00023034"/>
    </source>
</evidence>
<evidence type="ECO:0000313" key="8">
    <source>
        <dbReference type="Proteomes" id="UP000683417"/>
    </source>
</evidence>
<feature type="domain" description="GRIP" evidence="6">
    <location>
        <begin position="457"/>
        <end position="508"/>
    </location>
</feature>
<dbReference type="Proteomes" id="UP000683417">
    <property type="component" value="Unassembled WGS sequence"/>
</dbReference>
<sequence length="590" mass="67103">MSSVNLKSSPDVAQKAVSRKKGKKKKVTSTAGQVNLSTLADTQVDEQGACQNNQETKREELDQNDKEPHNHEPIECSIRKKRDSINDNDETETPDLSPKTGTAINSSLEDSDTNIRLEAMSQEREALLAEVEQLRKSLEVIQDKHNSEMSDLKLQHNTEVSAIKTKLAEEISSIEGRHSQEIEAIKTELKENEAAKQIAETQYQHLLGRVNTIKSSLGERLKADKQELAEAQFQIEELESQNETYDRRVKELEAELKRLESKFLDSENEILNFQTKHNNSMQDWSDEREGFLRQLQGLKKEAEAAKEGMRDWELLATEERSMRETLVDRIKDFEEQAIIQKQALDSALSEKNDQKRAMNNLQTNMHNIQESCRRELHETVESYEDQLQKLKKLVQSAEFRAKDSEASKAALQAEIDRLAPMENEIKEKNLLIGKLRHEAIILNDHLIKALKFLKKAKPEDNVDRQIVTNHFLHFLTLDRSDPKKFQILQLIASLLHWTDGQREQAGLARPGTSGSSLRSLNPTFHRTPSTPSLSSEFLGDSFTRKESLTELLQGFLERNNEENGTHSRSASLSSASTYKAKRKSEGGGEA</sequence>
<dbReference type="AlphaFoldDB" id="A0A9W4DRI9"/>
<name>A0A9W4DRI9_BLUGR</name>
<organism evidence="7 8">
    <name type="scientific">Blumeria graminis f. sp. triticale</name>
    <dbReference type="NCBI Taxonomy" id="1689686"/>
    <lineage>
        <taxon>Eukaryota</taxon>
        <taxon>Fungi</taxon>
        <taxon>Dikarya</taxon>
        <taxon>Ascomycota</taxon>
        <taxon>Pezizomycotina</taxon>
        <taxon>Leotiomycetes</taxon>
        <taxon>Erysiphales</taxon>
        <taxon>Erysiphaceae</taxon>
        <taxon>Blumeria</taxon>
    </lineage>
</organism>
<protein>
    <submittedName>
        <fullName evidence="7">BgTH12-00705</fullName>
    </submittedName>
</protein>
<reference evidence="7" key="1">
    <citation type="submission" date="2020-10" db="EMBL/GenBank/DDBJ databases">
        <authorList>
            <person name="Muller C M."/>
        </authorList>
    </citation>
    <scope>NUCLEOTIDE SEQUENCE</scope>
    <source>
        <strain evidence="7">THUN-12</strain>
    </source>
</reference>
<gene>
    <name evidence="7" type="ORF">BGTH12_LOCUS6569</name>
</gene>
<feature type="coiled-coil region" evidence="4">
    <location>
        <begin position="117"/>
        <end position="144"/>
    </location>
</feature>
<feature type="compositionally biased region" description="Polar residues" evidence="5">
    <location>
        <begin position="512"/>
        <end position="535"/>
    </location>
</feature>
<dbReference type="InterPro" id="IPR019459">
    <property type="entry name" value="GRAB"/>
</dbReference>
<dbReference type="PANTHER" id="PTHR18921">
    <property type="entry name" value="MYOSIN HEAVY CHAIN - RELATED"/>
    <property type="match status" value="1"/>
</dbReference>
<dbReference type="GO" id="GO:0031267">
    <property type="term" value="F:small GTPase binding"/>
    <property type="evidence" value="ECO:0007669"/>
    <property type="project" value="TreeGrafter"/>
</dbReference>
<evidence type="ECO:0000313" key="7">
    <source>
        <dbReference type="EMBL" id="CAD6505211.1"/>
    </source>
</evidence>
<dbReference type="PROSITE" id="PS50913">
    <property type="entry name" value="GRIP"/>
    <property type="match status" value="1"/>
</dbReference>
<keyword evidence="3 4" id="KW-0175">Coiled coil</keyword>
<keyword evidence="2" id="KW-0333">Golgi apparatus</keyword>
<evidence type="ECO:0000256" key="5">
    <source>
        <dbReference type="SAM" id="MobiDB-lite"/>
    </source>
</evidence>
<comment type="caution">
    <text evidence="7">The sequence shown here is derived from an EMBL/GenBank/DDBJ whole genome shotgun (WGS) entry which is preliminary data.</text>
</comment>
<evidence type="ECO:0000259" key="6">
    <source>
        <dbReference type="PROSITE" id="PS50913"/>
    </source>
</evidence>
<feature type="region of interest" description="Disordered" evidence="5">
    <location>
        <begin position="558"/>
        <end position="590"/>
    </location>
</feature>